<dbReference type="Proteomes" id="UP000296468">
    <property type="component" value="Chromosome"/>
</dbReference>
<accession>A0A4P7PKA9</accession>
<sequence length="97" mass="10788">MSDRHVTEMRIRTSKILFDVLAELNIIVVASIYPAAVADHPGAFTERNSPVLGGAVVIDHQLRIGNGLLAYPANRFQTFGNRRDIDYRSSYWQDGAA</sequence>
<dbReference type="KEGG" id="pvk:EPZ47_21885"/>
<dbReference type="RefSeq" id="WP_135846678.1">
    <property type="nucleotide sequence ID" value="NZ_CP035088.1"/>
</dbReference>
<evidence type="ECO:0000313" key="1">
    <source>
        <dbReference type="EMBL" id="QBZ91239.1"/>
    </source>
</evidence>
<name>A0A4P7PKA9_9PSED</name>
<protein>
    <submittedName>
        <fullName evidence="1">Uncharacterized protein</fullName>
    </submittedName>
</protein>
<gene>
    <name evidence="1" type="ORF">EPZ47_21885</name>
</gene>
<dbReference type="AlphaFoldDB" id="A0A4P7PKA9"/>
<reference evidence="1 2" key="1">
    <citation type="journal article" date="2019" name="Front. Microbiol.">
        <title>In silico and Genetic Analyses of Cyclic Lipopeptide Synthetic Gene Clusters in Pseudomonas sp. 11K1.</title>
        <authorList>
            <person name="Zhao H."/>
            <person name="Liu Y.P."/>
            <person name="Zhang L.Q."/>
        </authorList>
    </citation>
    <scope>NUCLEOTIDE SEQUENCE [LARGE SCALE GENOMIC DNA]</scope>
    <source>
        <strain evidence="1 2">11K1</strain>
    </source>
</reference>
<evidence type="ECO:0000313" key="2">
    <source>
        <dbReference type="Proteomes" id="UP000296468"/>
    </source>
</evidence>
<dbReference type="EMBL" id="CP035088">
    <property type="protein sequence ID" value="QBZ91239.1"/>
    <property type="molecule type" value="Genomic_DNA"/>
</dbReference>
<organism evidence="1 2">
    <name type="scientific">Pseudomonas viciae</name>
    <dbReference type="NCBI Taxonomy" id="2505979"/>
    <lineage>
        <taxon>Bacteria</taxon>
        <taxon>Pseudomonadati</taxon>
        <taxon>Pseudomonadota</taxon>
        <taxon>Gammaproteobacteria</taxon>
        <taxon>Pseudomonadales</taxon>
        <taxon>Pseudomonadaceae</taxon>
        <taxon>Pseudomonas</taxon>
    </lineage>
</organism>
<proteinExistence type="predicted"/>